<gene>
    <name evidence="15 19" type="primary">atpC</name>
    <name evidence="19" type="ORF">F6450_15730</name>
    <name evidence="20" type="ORF">HWA77_18995</name>
</gene>
<feature type="domain" description="ATP synthase epsilon subunit C-terminal" evidence="17">
    <location>
        <begin position="90"/>
        <end position="134"/>
    </location>
</feature>
<evidence type="ECO:0000256" key="9">
    <source>
        <dbReference type="ARBA" id="ARBA00023065"/>
    </source>
</evidence>
<evidence type="ECO:0000256" key="5">
    <source>
        <dbReference type="ARBA" id="ARBA00014480"/>
    </source>
</evidence>
<name>A0A1C3E155_PHODD</name>
<dbReference type="Pfam" id="PF00401">
    <property type="entry name" value="ATP-synt_DE"/>
    <property type="match status" value="1"/>
</dbReference>
<dbReference type="FunFam" id="1.20.5.440:FF:000001">
    <property type="entry name" value="ATP synthase epsilon chain"/>
    <property type="match status" value="1"/>
</dbReference>
<dbReference type="KEGG" id="pds:CAY62_14320"/>
<evidence type="ECO:0000256" key="4">
    <source>
        <dbReference type="ARBA" id="ARBA00011648"/>
    </source>
</evidence>
<evidence type="ECO:0000256" key="16">
    <source>
        <dbReference type="RuleBase" id="RU003656"/>
    </source>
</evidence>
<sequence length="140" mass="15143">MAAITFHLDVVSAEKRLFSGRVENIQVTGSEGELGIHAGHTPLLTALIPGMIRIMKQHGEEEVIYLSGGMLEVQPSTVTVLADTAIRGVDLDAAKAEEAKRQAMEHIHNPHGDIDYAQAASDLAKAIAQLRVIELTKRAR</sequence>
<dbReference type="GO" id="GO:0045259">
    <property type="term" value="C:proton-transporting ATP synthase complex"/>
    <property type="evidence" value="ECO:0007669"/>
    <property type="project" value="UniProtKB-KW"/>
</dbReference>
<dbReference type="HAMAP" id="MF_00530">
    <property type="entry name" value="ATP_synth_epsil_bac"/>
    <property type="match status" value="1"/>
</dbReference>
<dbReference type="FunFam" id="2.60.15.10:FF:000001">
    <property type="entry name" value="ATP synthase epsilon chain"/>
    <property type="match status" value="1"/>
</dbReference>
<organism evidence="19 21">
    <name type="scientific">Photobacterium damselae subsp. damselae</name>
    <name type="common">Listonella damsela</name>
    <dbReference type="NCBI Taxonomy" id="85581"/>
    <lineage>
        <taxon>Bacteria</taxon>
        <taxon>Pseudomonadati</taxon>
        <taxon>Pseudomonadota</taxon>
        <taxon>Gammaproteobacteria</taxon>
        <taxon>Vibrionales</taxon>
        <taxon>Vibrionaceae</taxon>
        <taxon>Photobacterium</taxon>
    </lineage>
</organism>
<evidence type="ECO:0000256" key="11">
    <source>
        <dbReference type="ARBA" id="ARBA00023196"/>
    </source>
</evidence>
<dbReference type="Proteomes" id="UP000480943">
    <property type="component" value="Unassembled WGS sequence"/>
</dbReference>
<protein>
    <recommendedName>
        <fullName evidence="5 15">ATP synthase epsilon chain</fullName>
    </recommendedName>
    <alternativeName>
        <fullName evidence="14 15">ATP synthase F1 sector epsilon subunit</fullName>
    </alternativeName>
    <alternativeName>
        <fullName evidence="13 15">F-ATPase epsilon subunit</fullName>
    </alternativeName>
</protein>
<evidence type="ECO:0000259" key="17">
    <source>
        <dbReference type="Pfam" id="PF00401"/>
    </source>
</evidence>
<dbReference type="EMBL" id="JABXOR010001200">
    <property type="protein sequence ID" value="NVP02306.1"/>
    <property type="molecule type" value="Genomic_DNA"/>
</dbReference>
<evidence type="ECO:0000256" key="3">
    <source>
        <dbReference type="ARBA" id="ARBA00005712"/>
    </source>
</evidence>
<dbReference type="GeneID" id="93396303"/>
<dbReference type="GO" id="GO:0046933">
    <property type="term" value="F:proton-transporting ATP synthase activity, rotational mechanism"/>
    <property type="evidence" value="ECO:0007669"/>
    <property type="project" value="UniProtKB-UniRule"/>
</dbReference>
<dbReference type="InterPro" id="IPR036771">
    <property type="entry name" value="ATPsynth_dsu/esu_N"/>
</dbReference>
<dbReference type="InterPro" id="IPR020547">
    <property type="entry name" value="ATP_synth_F1_esu_C"/>
</dbReference>
<proteinExistence type="inferred from homology"/>
<keyword evidence="9 15" id="KW-0406">Ion transport</keyword>
<dbReference type="Gene3D" id="2.60.15.10">
    <property type="entry name" value="F0F1 ATP synthase delta/epsilon subunit, N-terminal"/>
    <property type="match status" value="1"/>
</dbReference>
<reference evidence="20 22" key="2">
    <citation type="submission" date="2020-06" db="EMBL/GenBank/DDBJ databases">
        <title>Photobacterium damselae subsp. damselae comparative genomics.</title>
        <authorList>
            <person name="Osorio C.R."/>
        </authorList>
    </citation>
    <scope>NUCLEOTIDE SEQUENCE [LARGE SCALE GENOMIC DNA]</scope>
    <source>
        <strain evidence="20 22">TW250/03</strain>
    </source>
</reference>
<evidence type="ECO:0000256" key="10">
    <source>
        <dbReference type="ARBA" id="ARBA00023136"/>
    </source>
</evidence>
<evidence type="ECO:0000256" key="14">
    <source>
        <dbReference type="ARBA" id="ARBA00031795"/>
    </source>
</evidence>
<comment type="subcellular location">
    <subcellularLocation>
        <location evidence="2 15">Cell membrane</location>
        <topology evidence="2 15">Peripheral membrane protein</topology>
    </subcellularLocation>
</comment>
<dbReference type="AlphaFoldDB" id="A0A1C3E155"/>
<comment type="subunit">
    <text evidence="4 15 16">F-type ATPases have 2 components, CF(1) - the catalytic core - and CF(0) - the membrane proton channel. CF(1) has five subunits: alpha(3), beta(3), gamma(1), delta(1), epsilon(1). CF(0) has three main subunits: a, b and c.</text>
</comment>
<dbReference type="InterPro" id="IPR036794">
    <property type="entry name" value="ATP_F1_dsu/esu_C_sf"/>
</dbReference>
<dbReference type="Gene3D" id="1.20.5.440">
    <property type="entry name" value="ATP synthase delta/epsilon subunit, C-terminal domain"/>
    <property type="match status" value="1"/>
</dbReference>
<comment type="similarity">
    <text evidence="3 15 16">Belongs to the ATPase epsilon chain family.</text>
</comment>
<keyword evidence="7 15" id="KW-1003">Cell membrane</keyword>
<evidence type="ECO:0000313" key="20">
    <source>
        <dbReference type="EMBL" id="NVP02306.1"/>
    </source>
</evidence>
<dbReference type="PANTHER" id="PTHR13822:SF10">
    <property type="entry name" value="ATP SYNTHASE EPSILON CHAIN, CHLOROPLASTIC"/>
    <property type="match status" value="1"/>
</dbReference>
<evidence type="ECO:0000313" key="21">
    <source>
        <dbReference type="Proteomes" id="UP000480943"/>
    </source>
</evidence>
<accession>A0A1C3E155</accession>
<dbReference type="PANTHER" id="PTHR13822">
    <property type="entry name" value="ATP SYNTHASE DELTA/EPSILON CHAIN"/>
    <property type="match status" value="1"/>
</dbReference>
<evidence type="ECO:0000259" key="18">
    <source>
        <dbReference type="Pfam" id="PF02823"/>
    </source>
</evidence>
<dbReference type="NCBIfam" id="TIGR01216">
    <property type="entry name" value="ATP_synt_epsi"/>
    <property type="match status" value="1"/>
</dbReference>
<dbReference type="InterPro" id="IPR001469">
    <property type="entry name" value="ATP_synth_F1_dsu/esu"/>
</dbReference>
<dbReference type="EMBL" id="VZUQ01000076">
    <property type="protein sequence ID" value="KAB1178360.1"/>
    <property type="molecule type" value="Genomic_DNA"/>
</dbReference>
<evidence type="ECO:0000256" key="6">
    <source>
        <dbReference type="ARBA" id="ARBA00022448"/>
    </source>
</evidence>
<dbReference type="GO" id="GO:0005524">
    <property type="term" value="F:ATP binding"/>
    <property type="evidence" value="ECO:0007669"/>
    <property type="project" value="UniProtKB-UniRule"/>
</dbReference>
<evidence type="ECO:0000313" key="19">
    <source>
        <dbReference type="EMBL" id="KAB1178360.1"/>
    </source>
</evidence>
<dbReference type="NCBIfam" id="NF001847">
    <property type="entry name" value="PRK00571.1-4"/>
    <property type="match status" value="1"/>
</dbReference>
<comment type="caution">
    <text evidence="19">The sequence shown here is derived from an EMBL/GenBank/DDBJ whole genome shotgun (WGS) entry which is preliminary data.</text>
</comment>
<evidence type="ECO:0000256" key="7">
    <source>
        <dbReference type="ARBA" id="ARBA00022475"/>
    </source>
</evidence>
<dbReference type="RefSeq" id="WP_044180370.1">
    <property type="nucleotide sequence ID" value="NZ_AP026780.1"/>
</dbReference>
<feature type="domain" description="ATP synthase F1 complex delta/epsilon subunit N-terminal" evidence="18">
    <location>
        <begin position="6"/>
        <end position="85"/>
    </location>
</feature>
<evidence type="ECO:0000256" key="13">
    <source>
        <dbReference type="ARBA" id="ARBA00030215"/>
    </source>
</evidence>
<dbReference type="Proteomes" id="UP000533429">
    <property type="component" value="Unassembled WGS sequence"/>
</dbReference>
<dbReference type="SUPFAM" id="SSF46604">
    <property type="entry name" value="Epsilon subunit of F1F0-ATP synthase C-terminal domain"/>
    <property type="match status" value="1"/>
</dbReference>
<dbReference type="CDD" id="cd12152">
    <property type="entry name" value="F1-ATPase_delta"/>
    <property type="match status" value="1"/>
</dbReference>
<evidence type="ECO:0000313" key="22">
    <source>
        <dbReference type="Proteomes" id="UP000533429"/>
    </source>
</evidence>
<keyword evidence="8 15" id="KW-0375">Hydrogen ion transport</keyword>
<dbReference type="SUPFAM" id="SSF51344">
    <property type="entry name" value="Epsilon subunit of F1F0-ATP synthase N-terminal domain"/>
    <property type="match status" value="1"/>
</dbReference>
<keyword evidence="6 15" id="KW-0813">Transport</keyword>
<comment type="function">
    <text evidence="1 15">Produces ATP from ADP in the presence of a proton gradient across the membrane.</text>
</comment>
<keyword evidence="11 15" id="KW-0139">CF(1)</keyword>
<dbReference type="GO" id="GO:0005886">
    <property type="term" value="C:plasma membrane"/>
    <property type="evidence" value="ECO:0007669"/>
    <property type="project" value="UniProtKB-SubCell"/>
</dbReference>
<keyword evidence="10 15" id="KW-0472">Membrane</keyword>
<reference evidence="19 21" key="1">
    <citation type="submission" date="2019-09" db="EMBL/GenBank/DDBJ databases">
        <title>Photobacterium damselae subsp. damselae CDC-2227-81, a human clinical isolate.</title>
        <authorList>
            <person name="Osorio C.R."/>
        </authorList>
    </citation>
    <scope>NUCLEOTIDE SEQUENCE [LARGE SCALE GENOMIC DNA]</scope>
    <source>
        <strain evidence="19 21">CDC-2227-81</strain>
    </source>
</reference>
<dbReference type="InterPro" id="IPR020546">
    <property type="entry name" value="ATP_synth_F1_dsu/esu_N"/>
</dbReference>
<evidence type="ECO:0000256" key="1">
    <source>
        <dbReference type="ARBA" id="ARBA00003543"/>
    </source>
</evidence>
<evidence type="ECO:0000256" key="2">
    <source>
        <dbReference type="ARBA" id="ARBA00004202"/>
    </source>
</evidence>
<evidence type="ECO:0000256" key="15">
    <source>
        <dbReference type="HAMAP-Rule" id="MF_00530"/>
    </source>
</evidence>
<evidence type="ECO:0000256" key="8">
    <source>
        <dbReference type="ARBA" id="ARBA00022781"/>
    </source>
</evidence>
<dbReference type="Pfam" id="PF02823">
    <property type="entry name" value="ATP-synt_DE_N"/>
    <property type="match status" value="1"/>
</dbReference>
<evidence type="ECO:0000256" key="12">
    <source>
        <dbReference type="ARBA" id="ARBA00023310"/>
    </source>
</evidence>
<keyword evidence="12 15" id="KW-0066">ATP synthesis</keyword>